<dbReference type="InterPro" id="IPR008395">
    <property type="entry name" value="Agenet-like_dom"/>
</dbReference>
<dbReference type="CDD" id="cd20403">
    <property type="entry name" value="Tudor_Agenet_FMRP-like_rpt2"/>
    <property type="match status" value="1"/>
</dbReference>
<sequence length="2109" mass="224586">MAYDDKDFQSPNLHLAGEGNNKFPPPFRSYALPKFDFDDTLHGGLRFDSLVETEVFLGIDNNEDNQWIEDFSRGHSGIHFNSGEVESCSILRRNNVWSEATSSESVEMMLKSVGQEEIVPVQTDNKESNACDELACIIKPMEPSLNQDNVTPSRMDDLSVSGLEPTLPPVDVLDSVCLLDDVEGLQPQVDTASQIRDGDASVGRGLDDLSSISVEDCLTNAEQSLMKDNTHNDVNQSRGDIAIGESLDDKAENASLKTQADHAIYSSHNATAGSHVLNNEDEINGARGTAEPKTDILETIKDDVSSQEFQRGDQVPDAILLEGAASDLDETSRIENNVSNVEGTSYIMAKGDSGLSDNLVIGDPPGINAHEGEEMGIRGNTLSEKYEVHDSSGSSMDNKNLVSDIVASPLSTEDKEALKIRVDGSNNGCAGGTSSLIVVSSSAELLSEMHAEGHVSSTTLANSKQNCERSIDSGQGDVHKCHQDVSLKEKESTEFCPDDSNMASNGGRGAEKKLIESELQPDTAAGNETGAVVDQGVVVMSPGPLVQLAHSEKGKDNEGTISSEASILDLKKSTQLGSGLDSAFESEKVLVGQIVCESADQSALISDGCKTESHGKAQMGLLNKDSQESTKEISESPAFSDSIANKRDAVTSLVKDIDEKESSKISELTVNNDGIPGTGPSAIEESGEGTNQKHQVENEAATVSGDIGKQIAVLGVKCGESGTNQERPVSVSPRVIRTTELSHDESNKGGVKAVSEVTDVDASKVSSSPGDSKLDGSSKDKFTFDVSPIADVSKTEPGKTWKPVSTAQASKVSPMPDASVSTSGIGQVEAKVTEELSHGSTKVSDRATARSGSNSNTERKSRRSSGKTTKESSKKGNPVKETASVKLERGERVTNVSLGPARSSQPVQLTEMQRFGHVNSSGIKPFVLTASTSSLPDLNFSASSSAMFQQPFTDLQQVQLRAQIFVYGALIQGTVPDEAYMISAFEGADGGRNIWENAWHSCIERLHGQKYHLVTPETPLQSRSGARAPEQPSKQGALHSKAVSPPIVRVSNRGTPTIINPVVPLSSPLWSLATPSADILQSSGLPRGPLMDYQCALSSLPSYQTPPVRSSVAHNPSWISQAPFCGPWAASSQNSALDASGRLSVQLPTTETVQLTPVKESSLPHSSGVKHGTALQSGASGAFAGISLAPDVQKVTTASGHPSSVLKPRKRKKTSLPETPGQNALHPQLNVEVGSASAAGSNLSASVSISTSVSFLAKAPTEKVMSSLSAITDDLRKGDQHAGVRTTLSEETLTKVKEARVHAEDAAAFAASAVIHSQELWVHLDKQRKSGLLPDTENKLASAAAAAAAAVTVAKAAAAAANVASNAALQAKLVADEAISSGGYSIPGQNYLISFSDGTKNLEKATPASILKGDDGTSNSSSVILAAREAAMRRVEAVSAASKQAENMDAIVKAAELAAVAVSQAGKIVAMGDRLSLNEVVTTALECNPKVTSELFPRSKEVGRENLNINSAGGGTDISSRQDPSKEEVHSTNFVRSSPRETPCEDDVRLVDVITGSGTAGAKDSRGQKGRKGSDLAKTIGVVPEPENGLRSSPSPQNENGKAEETAKGNSIKEGSHVEVFKNGNGFKSAWFLANVLSMKDGKAYVAYDELTTGEGMEKLKEWVPLSSEGDAAPKIRIARLVAAVPFEGTRKRRRAAMGDYTWSVGDRVDAWIRDSWWEGVITEKSEKDETLLTVHFPAQGKTSLVRAWHLRPSLVWKDGEWIEWSSSREHSHSSHVGEMPQEKRPRLQSPAGEAKGKDKMPKSVDAMESDKPNEPTLLEISADEKLFNIGQSTRDERKPNRLRMTRTGLQREGSRVILGVPKPGKKRKFMEVSKHYVAGCSGKANEAKVTAKLAKNTMPQVPGTRGWKSTLQDESSEKRAMSKPRVVKSGKLQNVSGRLVPQKDNLLSADVSAAAEVANADNTSKTKHSVSHAEDTSEKRKLMEFQSFSSLDEGAEGPIIFSSLALPSDSLSSKKLSNANAKAERISKGKLASAGRKLGKIEEDKVFSGDSAKSTSDVVEPRRSNRRIQPTSRLLEGLQSSLMVSKIPPVSHNRTQKIRSGSRGDKHD</sequence>
<reference evidence="3" key="1">
    <citation type="submission" date="2018-02" db="EMBL/GenBank/DDBJ databases">
        <title>Rhizophora mucronata_Transcriptome.</title>
        <authorList>
            <person name="Meera S.P."/>
            <person name="Sreeshan A."/>
            <person name="Augustine A."/>
        </authorList>
    </citation>
    <scope>NUCLEOTIDE SEQUENCE</scope>
    <source>
        <tissue evidence="3">Leaf</tissue>
    </source>
</reference>
<dbReference type="Pfam" id="PF05641">
    <property type="entry name" value="Agenet"/>
    <property type="match status" value="1"/>
</dbReference>
<feature type="compositionally biased region" description="Basic and acidic residues" evidence="1">
    <location>
        <begin position="831"/>
        <end position="848"/>
    </location>
</feature>
<feature type="compositionally biased region" description="Polar residues" evidence="1">
    <location>
        <begin position="894"/>
        <end position="907"/>
    </location>
</feature>
<evidence type="ECO:0000256" key="1">
    <source>
        <dbReference type="SAM" id="MobiDB-lite"/>
    </source>
</evidence>
<feature type="compositionally biased region" description="Basic and acidic residues" evidence="1">
    <location>
        <begin position="1563"/>
        <end position="1575"/>
    </location>
</feature>
<feature type="domain" description="Agenet" evidence="2">
    <location>
        <begin position="1701"/>
        <end position="1759"/>
    </location>
</feature>
<dbReference type="SMART" id="SM00743">
    <property type="entry name" value="Agenet"/>
    <property type="match status" value="2"/>
</dbReference>
<dbReference type="InterPro" id="IPR014002">
    <property type="entry name" value="Agenet_dom_plant"/>
</dbReference>
<feature type="region of interest" description="Disordered" evidence="1">
    <location>
        <begin position="669"/>
        <end position="693"/>
    </location>
</feature>
<feature type="domain" description="Agenet" evidence="2">
    <location>
        <begin position="1610"/>
        <end position="1674"/>
    </location>
</feature>
<feature type="compositionally biased region" description="Polar residues" evidence="1">
    <location>
        <begin position="1590"/>
        <end position="1600"/>
    </location>
</feature>
<evidence type="ECO:0000259" key="2">
    <source>
        <dbReference type="SMART" id="SM00743"/>
    </source>
</evidence>
<organism evidence="3">
    <name type="scientific">Rhizophora mucronata</name>
    <name type="common">Asiatic mangrove</name>
    <dbReference type="NCBI Taxonomy" id="61149"/>
    <lineage>
        <taxon>Eukaryota</taxon>
        <taxon>Viridiplantae</taxon>
        <taxon>Streptophyta</taxon>
        <taxon>Embryophyta</taxon>
        <taxon>Tracheophyta</taxon>
        <taxon>Spermatophyta</taxon>
        <taxon>Magnoliopsida</taxon>
        <taxon>eudicotyledons</taxon>
        <taxon>Gunneridae</taxon>
        <taxon>Pentapetalae</taxon>
        <taxon>rosids</taxon>
        <taxon>fabids</taxon>
        <taxon>Malpighiales</taxon>
        <taxon>Rhizophoraceae</taxon>
        <taxon>Rhizophora</taxon>
    </lineage>
</organism>
<accession>A0A2P2M6W0</accession>
<feature type="region of interest" description="Disordered" evidence="1">
    <location>
        <begin position="1019"/>
        <end position="1045"/>
    </location>
</feature>
<dbReference type="PANTHER" id="PTHR48429:SF1">
    <property type="entry name" value="AGENET DOMAIN-CONTAINING PROTEIN"/>
    <property type="match status" value="1"/>
</dbReference>
<feature type="region of interest" description="Disordered" evidence="1">
    <location>
        <begin position="1195"/>
        <end position="1227"/>
    </location>
</feature>
<dbReference type="InterPro" id="IPR055274">
    <property type="entry name" value="SWO1"/>
</dbReference>
<feature type="region of interest" description="Disordered" evidence="1">
    <location>
        <begin position="1502"/>
        <end position="1611"/>
    </location>
</feature>
<evidence type="ECO:0000313" key="3">
    <source>
        <dbReference type="EMBL" id="MBX25955.1"/>
    </source>
</evidence>
<feature type="region of interest" description="Disordered" evidence="1">
    <location>
        <begin position="1"/>
        <end position="20"/>
    </location>
</feature>
<feature type="compositionally biased region" description="Polar residues" evidence="1">
    <location>
        <begin position="1507"/>
        <end position="1522"/>
    </location>
</feature>
<dbReference type="EMBL" id="GGEC01045471">
    <property type="protein sequence ID" value="MBX25955.1"/>
    <property type="molecule type" value="Transcribed_RNA"/>
</dbReference>
<feature type="compositionally biased region" description="Polar residues" evidence="1">
    <location>
        <begin position="2068"/>
        <end position="2084"/>
    </location>
</feature>
<feature type="region of interest" description="Disordered" evidence="1">
    <location>
        <begin position="760"/>
        <end position="907"/>
    </location>
</feature>
<dbReference type="PANTHER" id="PTHR48429">
    <property type="entry name" value="AGENET DOMAIN-CONTAINING PROTEIN"/>
    <property type="match status" value="1"/>
</dbReference>
<feature type="region of interest" description="Disordered" evidence="1">
    <location>
        <begin position="1958"/>
        <end position="1979"/>
    </location>
</feature>
<protein>
    <submittedName>
        <fullName evidence="3">Uncharacterized protein LOC105632277 isoform X2</fullName>
    </submittedName>
</protein>
<feature type="region of interest" description="Disordered" evidence="1">
    <location>
        <begin position="1899"/>
        <end position="1926"/>
    </location>
</feature>
<feature type="compositionally biased region" description="Basic and acidic residues" evidence="1">
    <location>
        <begin position="1538"/>
        <end position="1550"/>
    </location>
</feature>
<proteinExistence type="predicted"/>
<name>A0A2P2M6W0_RHIMU</name>
<feature type="region of interest" description="Disordered" evidence="1">
    <location>
        <begin position="2043"/>
        <end position="2109"/>
    </location>
</feature>
<feature type="compositionally biased region" description="Basic and acidic residues" evidence="1">
    <location>
        <begin position="772"/>
        <end position="783"/>
    </location>
</feature>
<feature type="region of interest" description="Disordered" evidence="1">
    <location>
        <begin position="1769"/>
        <end position="1814"/>
    </location>
</feature>